<proteinExistence type="inferred from homology"/>
<dbReference type="HAMAP" id="MF_01384">
    <property type="entry name" value="UreD"/>
    <property type="match status" value="1"/>
</dbReference>
<keyword evidence="3" id="KW-0996">Nickel insertion</keyword>
<evidence type="ECO:0000313" key="4">
    <source>
        <dbReference type="EMBL" id="ARU03586.1"/>
    </source>
</evidence>
<dbReference type="PANTHER" id="PTHR33643">
    <property type="entry name" value="UREASE ACCESSORY PROTEIN D"/>
    <property type="match status" value="1"/>
</dbReference>
<comment type="subunit">
    <text evidence="3">UreD, UreF and UreG form a complex that acts as a GTP-hydrolysis-dependent molecular chaperone, activating the urease apoprotein by helping to assemble the nickel containing metallocenter of UreC. The UreE protein probably delivers the nickel.</text>
</comment>
<keyword evidence="2 3" id="KW-0143">Chaperone</keyword>
<gene>
    <name evidence="3" type="primary">ureD</name>
    <name evidence="4" type="ORF">CCO03_01800</name>
</gene>
<organism evidence="4 5">
    <name type="scientific">Comamonas serinivorans</name>
    <dbReference type="NCBI Taxonomy" id="1082851"/>
    <lineage>
        <taxon>Bacteria</taxon>
        <taxon>Pseudomonadati</taxon>
        <taxon>Pseudomonadota</taxon>
        <taxon>Betaproteobacteria</taxon>
        <taxon>Burkholderiales</taxon>
        <taxon>Comamonadaceae</taxon>
        <taxon>Comamonas</taxon>
    </lineage>
</organism>
<dbReference type="GO" id="GO:0016151">
    <property type="term" value="F:nickel cation binding"/>
    <property type="evidence" value="ECO:0007669"/>
    <property type="project" value="UniProtKB-UniRule"/>
</dbReference>
<evidence type="ECO:0000256" key="2">
    <source>
        <dbReference type="ARBA" id="ARBA00023186"/>
    </source>
</evidence>
<evidence type="ECO:0000256" key="1">
    <source>
        <dbReference type="ARBA" id="ARBA00007177"/>
    </source>
</evidence>
<keyword evidence="5" id="KW-1185">Reference proteome</keyword>
<dbReference type="InterPro" id="IPR002669">
    <property type="entry name" value="UreD"/>
</dbReference>
<dbReference type="KEGG" id="cser:CCO03_01800"/>
<comment type="similarity">
    <text evidence="1 3">Belongs to the UreD family.</text>
</comment>
<comment type="subcellular location">
    <subcellularLocation>
        <location evidence="3">Cytoplasm</location>
    </subcellularLocation>
</comment>
<dbReference type="GO" id="GO:0005737">
    <property type="term" value="C:cytoplasm"/>
    <property type="evidence" value="ECO:0007669"/>
    <property type="project" value="UniProtKB-SubCell"/>
</dbReference>
<reference evidence="4 5" key="1">
    <citation type="submission" date="2017-05" db="EMBL/GenBank/DDBJ databases">
        <authorList>
            <person name="Song R."/>
            <person name="Chenine A.L."/>
            <person name="Ruprecht R.M."/>
        </authorList>
    </citation>
    <scope>NUCLEOTIDE SEQUENCE [LARGE SCALE GENOMIC DNA]</scope>
    <source>
        <strain evidence="4 5">DSM 26136</strain>
    </source>
</reference>
<dbReference type="Proteomes" id="UP000196138">
    <property type="component" value="Chromosome"/>
</dbReference>
<sequence>MEYAQVVVVMKTSAGPYCVTNAHAVGAGRGAGQADAHDGRCFDLRLCADRRGRTFIGAQFVRYPVHICRPLYGLGEHPEVCTLTLQSVSGGLFEHERVHGRLVATAGACAVVGTSASTIVHAMEGGRAEQLVELQVEAGAALAYLPEPAILFPGSRLRSRIQASVAPGGVLLLGDSMLAHDPAGKGRGFAELDTQLEVRGTDGRLLVRDRFCTQGQAWLAQQAGLSGPFAVHASLWLIREGDASALLAQVRQVLATLSPDGAAATVHAGASDLPNRAGVQVRLLCTDAVALRRALAELKAVLCAPLCIPLSVPHAPDAQASGLERSAFFVTHRLKDRA</sequence>
<protein>
    <recommendedName>
        <fullName evidence="3">Urease accessory protein UreD</fullName>
    </recommendedName>
</protein>
<accession>A0A1Y0EJ27</accession>
<evidence type="ECO:0000313" key="5">
    <source>
        <dbReference type="Proteomes" id="UP000196138"/>
    </source>
</evidence>
<keyword evidence="3" id="KW-0963">Cytoplasm</keyword>
<dbReference type="PANTHER" id="PTHR33643:SF1">
    <property type="entry name" value="UREASE ACCESSORY PROTEIN D"/>
    <property type="match status" value="1"/>
</dbReference>
<dbReference type="AlphaFoldDB" id="A0A1Y0EJ27"/>
<comment type="function">
    <text evidence="3">Required for maturation of urease via the functional incorporation of the urease nickel metallocenter.</text>
</comment>
<dbReference type="Pfam" id="PF01774">
    <property type="entry name" value="UreD"/>
    <property type="match status" value="1"/>
</dbReference>
<dbReference type="EMBL" id="CP021455">
    <property type="protein sequence ID" value="ARU03586.1"/>
    <property type="molecule type" value="Genomic_DNA"/>
</dbReference>
<evidence type="ECO:0000256" key="3">
    <source>
        <dbReference type="HAMAP-Rule" id="MF_01384"/>
    </source>
</evidence>
<name>A0A1Y0EJ27_9BURK</name>